<feature type="domain" description="TIR" evidence="1">
    <location>
        <begin position="84"/>
        <end position="175"/>
    </location>
</feature>
<dbReference type="Gene3D" id="3.40.50.10140">
    <property type="entry name" value="Toll/interleukin-1 receptor homology (TIR) domain"/>
    <property type="match status" value="1"/>
</dbReference>
<dbReference type="GO" id="GO:0007165">
    <property type="term" value="P:signal transduction"/>
    <property type="evidence" value="ECO:0007669"/>
    <property type="project" value="InterPro"/>
</dbReference>
<organism evidence="2">
    <name type="scientific">marine sediment metagenome</name>
    <dbReference type="NCBI Taxonomy" id="412755"/>
    <lineage>
        <taxon>unclassified sequences</taxon>
        <taxon>metagenomes</taxon>
        <taxon>ecological metagenomes</taxon>
    </lineage>
</organism>
<comment type="caution">
    <text evidence="2">The sequence shown here is derived from an EMBL/GenBank/DDBJ whole genome shotgun (WGS) entry which is preliminary data.</text>
</comment>
<dbReference type="SUPFAM" id="SSF103196">
    <property type="entry name" value="Roadblock/LC7 domain"/>
    <property type="match status" value="1"/>
</dbReference>
<name>A0A0F9TLL6_9ZZZZ</name>
<evidence type="ECO:0000259" key="1">
    <source>
        <dbReference type="Pfam" id="PF13676"/>
    </source>
</evidence>
<dbReference type="EMBL" id="LAZR01001589">
    <property type="protein sequence ID" value="KKN42318.1"/>
    <property type="molecule type" value="Genomic_DNA"/>
</dbReference>
<accession>A0A0F9TLL6</accession>
<protein>
    <recommendedName>
        <fullName evidence="1">TIR domain-containing protein</fullName>
    </recommendedName>
</protein>
<proteinExistence type="predicted"/>
<reference evidence="2" key="1">
    <citation type="journal article" date="2015" name="Nature">
        <title>Complex archaea that bridge the gap between prokaryotes and eukaryotes.</title>
        <authorList>
            <person name="Spang A."/>
            <person name="Saw J.H."/>
            <person name="Jorgensen S.L."/>
            <person name="Zaremba-Niedzwiedzka K."/>
            <person name="Martijn J."/>
            <person name="Lind A.E."/>
            <person name="van Eijk R."/>
            <person name="Schleper C."/>
            <person name="Guy L."/>
            <person name="Ettema T.J."/>
        </authorList>
    </citation>
    <scope>NUCLEOTIDE SEQUENCE</scope>
</reference>
<gene>
    <name evidence="2" type="ORF">LCGC14_0714370</name>
</gene>
<dbReference type="SUPFAM" id="SSF52200">
    <property type="entry name" value="Toll/Interleukin receptor TIR domain"/>
    <property type="match status" value="1"/>
</dbReference>
<dbReference type="InterPro" id="IPR035897">
    <property type="entry name" value="Toll_tir_struct_dom_sf"/>
</dbReference>
<dbReference type="Pfam" id="PF13676">
    <property type="entry name" value="TIR_2"/>
    <property type="match status" value="1"/>
</dbReference>
<sequence length="232" mass="27318">MELKTIEQLYVKGSDGYLIVSQIDLNRLLLVKSARDAKLGLVFLGIKDAVEKIRKIHYTIPERKISIERKLEEIEDDFQENYKIFFSYAKSDSAKFKIKEIADYLNIKFLNVEIMYFEKSKIAGEDILDYMERGVKLCNFFIWFHSPESMLSEAVKKEYKMAVYPGKNIISITEDFNSFPLSMRVTWSILFKEDLKEIGNQLMNDITKYDDIRTKNKSGKIRKIFRFKSCFA</sequence>
<dbReference type="InterPro" id="IPR000157">
    <property type="entry name" value="TIR_dom"/>
</dbReference>
<dbReference type="Gene3D" id="3.30.450.30">
    <property type="entry name" value="Dynein light chain 2a, cytoplasmic"/>
    <property type="match status" value="1"/>
</dbReference>
<dbReference type="AlphaFoldDB" id="A0A0F9TLL6"/>
<evidence type="ECO:0000313" key="2">
    <source>
        <dbReference type="EMBL" id="KKN42318.1"/>
    </source>
</evidence>